<name>A0ABT4TWL3_9ACTN</name>
<sequence>MTFKDVLVTRGPRPGTGRREGQDYVVDKHAALAMSVPAIRGLFTCYAMNRVLGAEDGAGAGAPALYRRPDDLLVVVEHACADRRSFDAVLEDREYLATVRPDEIRMGAEIFSEPPTAYEVVEEAVLGGGRERGDPAGDGALVAFDFLRRRPGTGPEEFAAALTEEAAWLGADPGYRAVVHRREHNLVQGGPGALDPAAADRHDAIVATAVTGFADLAGVLERLRERQAGYVDPDASTSVLTRRTVIV</sequence>
<dbReference type="Proteomes" id="UP001527866">
    <property type="component" value="Unassembled WGS sequence"/>
</dbReference>
<protein>
    <submittedName>
        <fullName evidence="3">EthD domain-containing protein</fullName>
    </submittedName>
</protein>
<dbReference type="Gene3D" id="3.30.70.100">
    <property type="match status" value="1"/>
</dbReference>
<gene>
    <name evidence="3" type="ORF">O4J56_00455</name>
</gene>
<evidence type="ECO:0000259" key="2">
    <source>
        <dbReference type="Pfam" id="PF07110"/>
    </source>
</evidence>
<evidence type="ECO:0000313" key="4">
    <source>
        <dbReference type="Proteomes" id="UP001527866"/>
    </source>
</evidence>
<feature type="domain" description="EthD" evidence="2">
    <location>
        <begin position="13"/>
        <end position="105"/>
    </location>
</feature>
<accession>A0ABT4TWL3</accession>
<proteinExistence type="predicted"/>
<evidence type="ECO:0000256" key="1">
    <source>
        <dbReference type="SAM" id="MobiDB-lite"/>
    </source>
</evidence>
<dbReference type="EMBL" id="JAQFWQ010000001">
    <property type="protein sequence ID" value="MDA2809099.1"/>
    <property type="molecule type" value="Genomic_DNA"/>
</dbReference>
<dbReference type="RefSeq" id="WP_270683005.1">
    <property type="nucleotide sequence ID" value="NZ_JAQFWQ010000001.1"/>
</dbReference>
<organism evidence="3 4">
    <name type="scientific">Nocardiopsis endophytica</name>
    <dbReference type="NCBI Taxonomy" id="3018445"/>
    <lineage>
        <taxon>Bacteria</taxon>
        <taxon>Bacillati</taxon>
        <taxon>Actinomycetota</taxon>
        <taxon>Actinomycetes</taxon>
        <taxon>Streptosporangiales</taxon>
        <taxon>Nocardiopsidaceae</taxon>
        <taxon>Nocardiopsis</taxon>
    </lineage>
</organism>
<dbReference type="InterPro" id="IPR009799">
    <property type="entry name" value="EthD_dom"/>
</dbReference>
<evidence type="ECO:0000313" key="3">
    <source>
        <dbReference type="EMBL" id="MDA2809099.1"/>
    </source>
</evidence>
<feature type="region of interest" description="Disordered" evidence="1">
    <location>
        <begin position="1"/>
        <end position="20"/>
    </location>
</feature>
<keyword evidence="4" id="KW-1185">Reference proteome</keyword>
<comment type="caution">
    <text evidence="3">The sequence shown here is derived from an EMBL/GenBank/DDBJ whole genome shotgun (WGS) entry which is preliminary data.</text>
</comment>
<dbReference type="Pfam" id="PF07110">
    <property type="entry name" value="EthD"/>
    <property type="match status" value="1"/>
</dbReference>
<reference evidence="3 4" key="1">
    <citation type="submission" date="2023-01" db="EMBL/GenBank/DDBJ databases">
        <title>Draft genome sequence of Nocardiopsis sp. RSe5-2 isolated from halophytes.</title>
        <authorList>
            <person name="Duangmal K."/>
            <person name="Chantavorakit T."/>
        </authorList>
    </citation>
    <scope>NUCLEOTIDE SEQUENCE [LARGE SCALE GENOMIC DNA]</scope>
    <source>
        <strain evidence="3 4">RSe5-2</strain>
    </source>
</reference>